<evidence type="ECO:0000256" key="8">
    <source>
        <dbReference type="ARBA" id="ARBA00022989"/>
    </source>
</evidence>
<dbReference type="GO" id="GO:1903425">
    <property type="term" value="F:fluoride transmembrane transporter activity"/>
    <property type="evidence" value="ECO:0007669"/>
    <property type="project" value="TreeGrafter"/>
</dbReference>
<evidence type="ECO:0000256" key="14">
    <source>
        <dbReference type="SAM" id="Phobius"/>
    </source>
</evidence>
<evidence type="ECO:0000256" key="12">
    <source>
        <dbReference type="PROSITE-ProRule" id="PRU00134"/>
    </source>
</evidence>
<evidence type="ECO:0000256" key="5">
    <source>
        <dbReference type="ARBA" id="ARBA00022723"/>
    </source>
</evidence>
<feature type="compositionally biased region" description="Basic and acidic residues" evidence="13">
    <location>
        <begin position="1029"/>
        <end position="1040"/>
    </location>
</feature>
<evidence type="ECO:0000256" key="2">
    <source>
        <dbReference type="ARBA" id="ARBA00004651"/>
    </source>
</evidence>
<protein>
    <recommendedName>
        <fullName evidence="15">MYND-type domain-containing protein</fullName>
    </recommendedName>
</protein>
<keyword evidence="5" id="KW-0479">Metal-binding</keyword>
<feature type="transmembrane region" description="Helical" evidence="14">
    <location>
        <begin position="194"/>
        <end position="214"/>
    </location>
</feature>
<evidence type="ECO:0000256" key="11">
    <source>
        <dbReference type="ARBA" id="ARBA00035585"/>
    </source>
</evidence>
<evidence type="ECO:0000256" key="6">
    <source>
        <dbReference type="ARBA" id="ARBA00022771"/>
    </source>
</evidence>
<organism evidence="16 17">
    <name type="scientific">Ophiocordyceps camponoti-rufipedis</name>
    <dbReference type="NCBI Taxonomy" id="2004952"/>
    <lineage>
        <taxon>Eukaryota</taxon>
        <taxon>Fungi</taxon>
        <taxon>Dikarya</taxon>
        <taxon>Ascomycota</taxon>
        <taxon>Pezizomycotina</taxon>
        <taxon>Sordariomycetes</taxon>
        <taxon>Hypocreomycetidae</taxon>
        <taxon>Hypocreales</taxon>
        <taxon>Ophiocordycipitaceae</taxon>
        <taxon>Ophiocordyceps</taxon>
    </lineage>
</organism>
<comment type="catalytic activity">
    <reaction evidence="11">
        <text>fluoride(in) = fluoride(out)</text>
        <dbReference type="Rhea" id="RHEA:76159"/>
        <dbReference type="ChEBI" id="CHEBI:17051"/>
    </reaction>
    <physiologicalReaction direction="left-to-right" evidence="11">
        <dbReference type="Rhea" id="RHEA:76160"/>
    </physiologicalReaction>
</comment>
<evidence type="ECO:0000256" key="3">
    <source>
        <dbReference type="ARBA" id="ARBA00022475"/>
    </source>
</evidence>
<dbReference type="InterPro" id="IPR027974">
    <property type="entry name" value="DUF4470"/>
</dbReference>
<comment type="function">
    <text evidence="1">Fluoride channel required for the rapid expulsion of cytoplasmic fluoride.</text>
</comment>
<evidence type="ECO:0000256" key="13">
    <source>
        <dbReference type="SAM" id="MobiDB-lite"/>
    </source>
</evidence>
<evidence type="ECO:0000259" key="15">
    <source>
        <dbReference type="PROSITE" id="PS50865"/>
    </source>
</evidence>
<dbReference type="STRING" id="2004952.A0A2C5YKE3"/>
<feature type="compositionally biased region" description="Basic residues" evidence="13">
    <location>
        <begin position="1048"/>
        <end position="1065"/>
    </location>
</feature>
<keyword evidence="7" id="KW-0862">Zinc</keyword>
<comment type="caution">
    <text evidence="16">The sequence shown here is derived from an EMBL/GenBank/DDBJ whole genome shotgun (WGS) entry which is preliminary data.</text>
</comment>
<feature type="domain" description="MYND-type" evidence="15">
    <location>
        <begin position="258"/>
        <end position="295"/>
    </location>
</feature>
<evidence type="ECO:0000256" key="1">
    <source>
        <dbReference type="ARBA" id="ARBA00002598"/>
    </source>
</evidence>
<evidence type="ECO:0000313" key="16">
    <source>
        <dbReference type="EMBL" id="PHH68176.1"/>
    </source>
</evidence>
<feature type="transmembrane region" description="Helical" evidence="14">
    <location>
        <begin position="27"/>
        <end position="53"/>
    </location>
</feature>
<dbReference type="PANTHER" id="PTHR28259:SF1">
    <property type="entry name" value="FLUORIDE EXPORT PROTEIN 1-RELATED"/>
    <property type="match status" value="1"/>
</dbReference>
<dbReference type="AlphaFoldDB" id="A0A2C5YKE3"/>
<evidence type="ECO:0000256" key="7">
    <source>
        <dbReference type="ARBA" id="ARBA00022833"/>
    </source>
</evidence>
<feature type="transmembrane region" description="Helical" evidence="14">
    <location>
        <begin position="154"/>
        <end position="182"/>
    </location>
</feature>
<keyword evidence="9 14" id="KW-0472">Membrane</keyword>
<gene>
    <name evidence="16" type="ORF">CDD80_199</name>
</gene>
<name>A0A2C5YKE3_9HYPO</name>
<dbReference type="Pfam" id="PF02537">
    <property type="entry name" value="CRCB"/>
    <property type="match status" value="1"/>
</dbReference>
<keyword evidence="8 14" id="KW-1133">Transmembrane helix</keyword>
<dbReference type="PANTHER" id="PTHR28259">
    <property type="entry name" value="FLUORIDE EXPORT PROTEIN 1-RELATED"/>
    <property type="match status" value="1"/>
</dbReference>
<keyword evidence="4 14" id="KW-0812">Transmembrane</keyword>
<proteinExistence type="inferred from homology"/>
<dbReference type="InterPro" id="IPR002893">
    <property type="entry name" value="Znf_MYND"/>
</dbReference>
<dbReference type="OrthoDB" id="5282002at2759"/>
<evidence type="ECO:0000313" key="17">
    <source>
        <dbReference type="Proteomes" id="UP000226431"/>
    </source>
</evidence>
<dbReference type="EMBL" id="NJES01001035">
    <property type="protein sequence ID" value="PHH68176.1"/>
    <property type="molecule type" value="Genomic_DNA"/>
</dbReference>
<dbReference type="Gene3D" id="6.10.140.2220">
    <property type="match status" value="1"/>
</dbReference>
<sequence length="1197" mass="134055">MTDDLYWPVTAEVRIPGQGGRSSGRDFMALVAVVIVTVSLSLSGLFIGAHLALATERIPPSLPQPATRRFIDPAGVFLGWGGWLASILLCALLPHRSWRGILFALVFAPLGTLLRFRLALWLNGARPSFPLGTFTANMVGTAVLGMAWDLEHVPIGGVVGCQVLMGVGDGFCGCLTTVSTWVAELSGLGQSRPASHTLGASLAIIIVIPVIMIIEYTDRTPAPASVPSIMITPPITDLTKPLRAMPRPICAAETEHKGELCGAEPRLICPYCYIFAYCSSSCRRRHWKESHHKECQKAIDMALPDGWTVDNPVALGDWLSSQKTYWHNYPATDVLRLDKTEGAWFESSLNMLFYGAAGIRHLIYSVANMVDTARPQLNVVVDEHHFSHYLRSFLALHLLAANGFDPVDNAEAVIHMWYSSLLPRRIHDHIRAVVRANTDGFFDSKKELKKGKLSLLTWGTGHQLFEAAMTQRDFDVICDFFDDTSTQIRLDEACRFVDRNKDIEPVEGLLARMDRSRCLSLLKWREDGLFLPYTYSRHEFDMLNPIIYSKNWPFQKGVSSEPLTEWPMEILDFDCGPATEDMYGKAYFYLHDLFVRFQGRLADMSVRIRVAGRAIVDIDPRLYFLPWGDLHDRIEVGETWDTAPLTATVFASRFLRPTQHNPFATALMMTKESLNRPCVVTETEAAQENAKLLKKTGLALDQLAPPVKNVTDDPKMTARRALALVLWRDWDKFSDAFLESPTHFGFNSISFSTSESKSAILVDESIIRLKPKLKSKPNPNPRSIVEEGFLGLHMQRQNTITQRFPNRVVHKAADVPCVDEFERWMSWASVKPQRWLEWKRVGDEADCDFDEWMLWVSLTVKHLADEIELILAQSLLEDPIDRVWMSKVGSTGETTLWGPRETGTSEKLEGRFWDEVRAGVARGDIKWVPIVRVDCDYGDGGLDQIKKDEKGKGKAGEEESSGGSDGDLEEGEMVEVDEQGELSFASQLGKGKAKEVDIGKPLEIKKSVETSNPFEDPPPGYTEMNEQTRALEPESSRPAEEDTVQTSKPKKKKKNKKKKKKKSKGKGQASGQPADEHSDFTSANTDDSDAMDADTETLSGDELVRFLMQKLEKGMADTEERIMEAEKGNRLSLHMVGQIKALRTKDRNADDWGLKAMEAEMTRMRDVANRQLVASRQKMQRIGDSLKRLCGVDGGAL</sequence>
<dbReference type="SUPFAM" id="SSF144232">
    <property type="entry name" value="HIT/MYND zinc finger-like"/>
    <property type="match status" value="1"/>
</dbReference>
<dbReference type="InterPro" id="IPR003691">
    <property type="entry name" value="FluC"/>
</dbReference>
<evidence type="ECO:0000256" key="10">
    <source>
        <dbReference type="ARBA" id="ARBA00035120"/>
    </source>
</evidence>
<keyword evidence="6 12" id="KW-0863">Zinc-finger</keyword>
<keyword evidence="3" id="KW-1003">Cell membrane</keyword>
<feature type="region of interest" description="Disordered" evidence="13">
    <location>
        <begin position="942"/>
        <end position="969"/>
    </location>
</feature>
<dbReference type="Pfam" id="PF01753">
    <property type="entry name" value="zf-MYND"/>
    <property type="match status" value="1"/>
</dbReference>
<dbReference type="PROSITE" id="PS50865">
    <property type="entry name" value="ZF_MYND_2"/>
    <property type="match status" value="1"/>
</dbReference>
<comment type="subcellular location">
    <subcellularLocation>
        <location evidence="2">Cell membrane</location>
        <topology evidence="2">Multi-pass membrane protein</topology>
    </subcellularLocation>
</comment>
<keyword evidence="17" id="KW-1185">Reference proteome</keyword>
<feature type="transmembrane region" description="Helical" evidence="14">
    <location>
        <begin position="129"/>
        <end position="148"/>
    </location>
</feature>
<dbReference type="Pfam" id="PF14737">
    <property type="entry name" value="DUF4470"/>
    <property type="match status" value="1"/>
</dbReference>
<evidence type="ECO:0000256" key="9">
    <source>
        <dbReference type="ARBA" id="ARBA00023136"/>
    </source>
</evidence>
<dbReference type="Proteomes" id="UP000226431">
    <property type="component" value="Unassembled WGS sequence"/>
</dbReference>
<feature type="transmembrane region" description="Helical" evidence="14">
    <location>
        <begin position="74"/>
        <end position="94"/>
    </location>
</feature>
<feature type="region of interest" description="Disordered" evidence="13">
    <location>
        <begin position="1004"/>
        <end position="1094"/>
    </location>
</feature>
<feature type="compositionally biased region" description="Basic and acidic residues" evidence="13">
    <location>
        <begin position="944"/>
        <end position="957"/>
    </location>
</feature>
<comment type="similarity">
    <text evidence="10">Belongs to the fluoride channel Fluc/FEX (TC 1.A.43) family.</text>
</comment>
<evidence type="ECO:0000256" key="4">
    <source>
        <dbReference type="ARBA" id="ARBA00022692"/>
    </source>
</evidence>
<dbReference type="GO" id="GO:0005886">
    <property type="term" value="C:plasma membrane"/>
    <property type="evidence" value="ECO:0007669"/>
    <property type="project" value="UniProtKB-SubCell"/>
</dbReference>
<feature type="transmembrane region" description="Helical" evidence="14">
    <location>
        <begin position="100"/>
        <end position="122"/>
    </location>
</feature>
<reference evidence="16 17" key="1">
    <citation type="submission" date="2017-06" db="EMBL/GenBank/DDBJ databases">
        <title>Ant-infecting Ophiocordyceps genomes reveal a high diversity of potential behavioral manipulation genes and a possible major role for enterotoxins.</title>
        <authorList>
            <person name="De Bekker C."/>
            <person name="Evans H.C."/>
            <person name="Brachmann A."/>
            <person name="Hughes D.P."/>
        </authorList>
    </citation>
    <scope>NUCLEOTIDE SEQUENCE [LARGE SCALE GENOMIC DNA]</scope>
    <source>
        <strain evidence="16 17">Map16</strain>
    </source>
</reference>
<accession>A0A2C5YKE3</accession>
<dbReference type="GO" id="GO:0008270">
    <property type="term" value="F:zinc ion binding"/>
    <property type="evidence" value="ECO:0007669"/>
    <property type="project" value="UniProtKB-KW"/>
</dbReference>